<comment type="subcellular location">
    <subcellularLocation>
        <location evidence="1">Nucleus</location>
    </subcellularLocation>
</comment>
<keyword evidence="2" id="KW-0805">Transcription regulation</keyword>
<keyword evidence="4" id="KW-0539">Nucleus</keyword>
<keyword evidence="3" id="KW-0804">Transcription</keyword>
<dbReference type="AlphaFoldDB" id="A0AAN9KAR0"/>
<evidence type="ECO:0000256" key="4">
    <source>
        <dbReference type="ARBA" id="ARBA00023242"/>
    </source>
</evidence>
<feature type="domain" description="Myb-like" evidence="6">
    <location>
        <begin position="236"/>
        <end position="283"/>
    </location>
</feature>
<dbReference type="Gene3D" id="1.10.10.60">
    <property type="entry name" value="Homeodomain-like"/>
    <property type="match status" value="1"/>
</dbReference>
<dbReference type="InterPro" id="IPR044841">
    <property type="entry name" value="LUX/BOA-like"/>
</dbReference>
<evidence type="ECO:0000313" key="7">
    <source>
        <dbReference type="EMBL" id="KAK7313171.1"/>
    </source>
</evidence>
<dbReference type="FunFam" id="1.10.10.60:FF:000007">
    <property type="entry name" value="Two-component response regulator"/>
    <property type="match status" value="1"/>
</dbReference>
<dbReference type="GO" id="GO:0005634">
    <property type="term" value="C:nucleus"/>
    <property type="evidence" value="ECO:0007669"/>
    <property type="project" value="UniProtKB-SubCell"/>
</dbReference>
<dbReference type="Proteomes" id="UP001367508">
    <property type="component" value="Unassembled WGS sequence"/>
</dbReference>
<dbReference type="NCBIfam" id="TIGR01557">
    <property type="entry name" value="myb_SHAQKYF"/>
    <property type="match status" value="1"/>
</dbReference>
<dbReference type="InterPro" id="IPR009057">
    <property type="entry name" value="Homeodomain-like_sf"/>
</dbReference>
<keyword evidence="8" id="KW-1185">Reference proteome</keyword>
<dbReference type="PANTHER" id="PTHR31442:SF21">
    <property type="entry name" value="TRANSCRIPTION FACTOR BOA-RELATED"/>
    <property type="match status" value="1"/>
</dbReference>
<evidence type="ECO:0000256" key="5">
    <source>
        <dbReference type="SAM" id="MobiDB-lite"/>
    </source>
</evidence>
<dbReference type="Pfam" id="PF00249">
    <property type="entry name" value="Myb_DNA-binding"/>
    <property type="match status" value="1"/>
</dbReference>
<dbReference type="GO" id="GO:0003677">
    <property type="term" value="F:DNA binding"/>
    <property type="evidence" value="ECO:0007669"/>
    <property type="project" value="InterPro"/>
</dbReference>
<gene>
    <name evidence="7" type="ORF">VNO77_37652</name>
</gene>
<proteinExistence type="predicted"/>
<evidence type="ECO:0000313" key="8">
    <source>
        <dbReference type="Proteomes" id="UP001367508"/>
    </source>
</evidence>
<dbReference type="EMBL" id="JAYMYQ010000009">
    <property type="protein sequence ID" value="KAK7313171.1"/>
    <property type="molecule type" value="Genomic_DNA"/>
</dbReference>
<organism evidence="7 8">
    <name type="scientific">Canavalia gladiata</name>
    <name type="common">Sword bean</name>
    <name type="synonym">Dolichos gladiatus</name>
    <dbReference type="NCBI Taxonomy" id="3824"/>
    <lineage>
        <taxon>Eukaryota</taxon>
        <taxon>Viridiplantae</taxon>
        <taxon>Streptophyta</taxon>
        <taxon>Embryophyta</taxon>
        <taxon>Tracheophyta</taxon>
        <taxon>Spermatophyta</taxon>
        <taxon>Magnoliopsida</taxon>
        <taxon>eudicotyledons</taxon>
        <taxon>Gunneridae</taxon>
        <taxon>Pentapetalae</taxon>
        <taxon>rosids</taxon>
        <taxon>fabids</taxon>
        <taxon>Fabales</taxon>
        <taxon>Fabaceae</taxon>
        <taxon>Papilionoideae</taxon>
        <taxon>50 kb inversion clade</taxon>
        <taxon>NPAAA clade</taxon>
        <taxon>indigoferoid/millettioid clade</taxon>
        <taxon>Phaseoleae</taxon>
        <taxon>Canavalia</taxon>
    </lineage>
</organism>
<sequence length="314" mass="35420">MYSHKGEILDSALSLEELISDAKEFPSFYSPVLIGPNFIQLEREQSWTKLLVLGRIDKKLGRAYQEDFFAEQNFFSLPRCRQVKSKVHVHKGEEREGKAASDPGGKKDLWGISSGDFLGSVLLREGEGIPGNLGGSHSPLPEFLHSSTDLPTASDLTPLSQPLISLELASIAFSPSNNNNNHLYDDNDDEDNADRDGSGLDSREQWKIDSTEEEDLAVRMENSENRTTLKRPQLVWTLQLHKHFVDVVAHLGIKNAVPKMIIQLMNVEWLTRENVANHFQKYRLYLKRMQGLSIEGPSSSDRLFDSTHVPQSLH</sequence>
<evidence type="ECO:0000256" key="3">
    <source>
        <dbReference type="ARBA" id="ARBA00023163"/>
    </source>
</evidence>
<accession>A0AAN9KAR0</accession>
<evidence type="ECO:0000256" key="2">
    <source>
        <dbReference type="ARBA" id="ARBA00023015"/>
    </source>
</evidence>
<name>A0AAN9KAR0_CANGL</name>
<feature type="region of interest" description="Disordered" evidence="5">
    <location>
        <begin position="177"/>
        <end position="205"/>
    </location>
</feature>
<evidence type="ECO:0000256" key="1">
    <source>
        <dbReference type="ARBA" id="ARBA00004123"/>
    </source>
</evidence>
<dbReference type="GO" id="GO:0003700">
    <property type="term" value="F:DNA-binding transcription factor activity"/>
    <property type="evidence" value="ECO:0007669"/>
    <property type="project" value="InterPro"/>
</dbReference>
<comment type="caution">
    <text evidence="7">The sequence shown here is derived from an EMBL/GenBank/DDBJ whole genome shotgun (WGS) entry which is preliminary data.</text>
</comment>
<evidence type="ECO:0000259" key="6">
    <source>
        <dbReference type="Pfam" id="PF00249"/>
    </source>
</evidence>
<reference evidence="7 8" key="1">
    <citation type="submission" date="2024-01" db="EMBL/GenBank/DDBJ databases">
        <title>The genomes of 5 underutilized Papilionoideae crops provide insights into root nodulation and disease resistanc.</title>
        <authorList>
            <person name="Jiang F."/>
        </authorList>
    </citation>
    <scope>NUCLEOTIDE SEQUENCE [LARGE SCALE GENOMIC DNA]</scope>
    <source>
        <strain evidence="7">LVBAO_FW01</strain>
        <tissue evidence="7">Leaves</tissue>
    </source>
</reference>
<feature type="region of interest" description="Disordered" evidence="5">
    <location>
        <begin position="87"/>
        <end position="107"/>
    </location>
</feature>
<dbReference type="PANTHER" id="PTHR31442">
    <property type="entry name" value="HOMEODOMAIN-LIKE SUPERFAMILY PROTEIN-RELATED"/>
    <property type="match status" value="1"/>
</dbReference>
<feature type="compositionally biased region" description="Basic and acidic residues" evidence="5">
    <location>
        <begin position="90"/>
        <end position="107"/>
    </location>
</feature>
<feature type="compositionally biased region" description="Basic and acidic residues" evidence="5">
    <location>
        <begin position="194"/>
        <end position="205"/>
    </location>
</feature>
<dbReference type="InterPro" id="IPR006447">
    <property type="entry name" value="Myb_dom_plants"/>
</dbReference>
<dbReference type="SUPFAM" id="SSF46689">
    <property type="entry name" value="Homeodomain-like"/>
    <property type="match status" value="1"/>
</dbReference>
<dbReference type="InterPro" id="IPR001005">
    <property type="entry name" value="SANT/Myb"/>
</dbReference>
<protein>
    <recommendedName>
        <fullName evidence="6">Myb-like domain-containing protein</fullName>
    </recommendedName>
</protein>